<dbReference type="PANTHER" id="PTHR22642">
    <property type="entry name" value="IMIDAZOLONEPROPIONASE"/>
    <property type="match status" value="1"/>
</dbReference>
<gene>
    <name evidence="2" type="ORF">CHM34_05045</name>
</gene>
<dbReference type="AlphaFoldDB" id="A0A235BA00"/>
<dbReference type="OrthoDB" id="9767366at2"/>
<dbReference type="SUPFAM" id="SSF51556">
    <property type="entry name" value="Metallo-dependent hydrolases"/>
    <property type="match status" value="1"/>
</dbReference>
<feature type="domain" description="Amidohydrolase 3" evidence="1">
    <location>
        <begin position="67"/>
        <end position="548"/>
    </location>
</feature>
<proteinExistence type="predicted"/>
<dbReference type="Gene3D" id="3.10.310.70">
    <property type="match status" value="1"/>
</dbReference>
<accession>A0A235BA00</accession>
<evidence type="ECO:0000259" key="1">
    <source>
        <dbReference type="Pfam" id="PF07969"/>
    </source>
</evidence>
<dbReference type="Gene3D" id="2.30.40.10">
    <property type="entry name" value="Urease, subunit C, domain 1"/>
    <property type="match status" value="1"/>
</dbReference>
<dbReference type="InterPro" id="IPR033932">
    <property type="entry name" value="YtcJ-like"/>
</dbReference>
<dbReference type="InterPro" id="IPR032466">
    <property type="entry name" value="Metal_Hydrolase"/>
</dbReference>
<dbReference type="Proteomes" id="UP000215459">
    <property type="component" value="Unassembled WGS sequence"/>
</dbReference>
<evidence type="ECO:0000313" key="2">
    <source>
        <dbReference type="EMBL" id="OYD09133.1"/>
    </source>
</evidence>
<dbReference type="GO" id="GO:0016810">
    <property type="term" value="F:hydrolase activity, acting on carbon-nitrogen (but not peptide) bonds"/>
    <property type="evidence" value="ECO:0007669"/>
    <property type="project" value="InterPro"/>
</dbReference>
<dbReference type="PANTHER" id="PTHR22642:SF2">
    <property type="entry name" value="PROTEIN LONG AFTER FAR-RED 3"/>
    <property type="match status" value="1"/>
</dbReference>
<dbReference type="InterPro" id="IPR011059">
    <property type="entry name" value="Metal-dep_hydrolase_composite"/>
</dbReference>
<dbReference type="InterPro" id="IPR013108">
    <property type="entry name" value="Amidohydro_3"/>
</dbReference>
<keyword evidence="3" id="KW-1185">Reference proteome</keyword>
<dbReference type="Gene3D" id="3.20.20.140">
    <property type="entry name" value="Metal-dependent hydrolases"/>
    <property type="match status" value="1"/>
</dbReference>
<comment type="caution">
    <text evidence="2">The sequence shown here is derived from an EMBL/GenBank/DDBJ whole genome shotgun (WGS) entry which is preliminary data.</text>
</comment>
<name>A0A235BA00_9BACL</name>
<reference evidence="2 3" key="1">
    <citation type="submission" date="2017-07" db="EMBL/GenBank/DDBJ databases">
        <title>The genome sequence of Paludifilum halophilum highlights mechanisms for microbial adaptation to high salt environemnts.</title>
        <authorList>
            <person name="Belbahri L."/>
        </authorList>
    </citation>
    <scope>NUCLEOTIDE SEQUENCE [LARGE SCALE GENOMIC DNA]</scope>
    <source>
        <strain evidence="2 3">DSM 102817</strain>
    </source>
</reference>
<dbReference type="Pfam" id="PF07969">
    <property type="entry name" value="Amidohydro_3"/>
    <property type="match status" value="1"/>
</dbReference>
<organism evidence="2 3">
    <name type="scientific">Paludifilum halophilum</name>
    <dbReference type="NCBI Taxonomy" id="1642702"/>
    <lineage>
        <taxon>Bacteria</taxon>
        <taxon>Bacillati</taxon>
        <taxon>Bacillota</taxon>
        <taxon>Bacilli</taxon>
        <taxon>Bacillales</taxon>
        <taxon>Thermoactinomycetaceae</taxon>
        <taxon>Paludifilum</taxon>
    </lineage>
</organism>
<dbReference type="EMBL" id="NOWF01000002">
    <property type="protein sequence ID" value="OYD09133.1"/>
    <property type="molecule type" value="Genomic_DNA"/>
</dbReference>
<dbReference type="CDD" id="cd01300">
    <property type="entry name" value="YtcJ_like"/>
    <property type="match status" value="1"/>
</dbReference>
<protein>
    <recommendedName>
        <fullName evidence="1">Amidohydrolase 3 domain-containing protein</fullName>
    </recommendedName>
</protein>
<sequence length="550" mass="61516">MDRFGIELKEKEGGGVEKTIFFNGRFTTLEPSQPRAEAIYVENGWIRGVGSTQEIRLQFGGPDVRRVDLDGGFAYPGLVDNHLHLIGYGMKRSMLDFSQVDSKKELLRAIAEKASQTPPGEWIRGLNWDENRFDQPLPPTLEELDAVAPRHPVLLTRTCYHVQAVNTAAFQEAGISRDLPDPPGGSLGRDESGHLTGLIYENASKLFLDAMPEPSYEKRKEWARAGMKDAISKGLTGVHTEDLREAGSLRAVLNIYRDLIREEYYLRTHHLIDHHYGEELREVEISAGDGDEWVRIGAMKLFADGSIGGRTALLSEPYADDPGTRGMEIHSPEALQEWTRKARDLGMPIAVHAIGDQAAETAIRAMEAFPVQDLATGRFRDRLIHGQVLRRDLVDRLTRLQAVVDIQPRFVASDFPWVIRRLGPERLEYAYAWKTLLEAGIPCGAGSDAPIEPIDPLLGIHAAVTRTSPHHPSREAYLPQQKLTPEQALLLYTFGSACTASEEEERGTLKVGKRADLSVFDRDLLRIHPEELLRAEAVMTVTNGRIAYRR</sequence>
<dbReference type="SUPFAM" id="SSF51338">
    <property type="entry name" value="Composite domain of metallo-dependent hydrolases"/>
    <property type="match status" value="1"/>
</dbReference>
<evidence type="ECO:0000313" key="3">
    <source>
        <dbReference type="Proteomes" id="UP000215459"/>
    </source>
</evidence>